<dbReference type="PANTHER" id="PTHR12824">
    <property type="entry name" value="GROUP XII SECRETORY PHOSPHOLIPASE A2 FAMILY MEMBER"/>
    <property type="match status" value="1"/>
</dbReference>
<dbReference type="InterPro" id="IPR010711">
    <property type="entry name" value="PLA2G12"/>
</dbReference>
<evidence type="ECO:0000256" key="1">
    <source>
        <dbReference type="SAM" id="MobiDB-lite"/>
    </source>
</evidence>
<proteinExistence type="predicted"/>
<dbReference type="PANTHER" id="PTHR12824:SF2">
    <property type="entry name" value="GROUP XIIB SECRETORY PHOSPHOLIPASE A2-LIKE PROTEIN"/>
    <property type="match status" value="1"/>
</dbReference>
<evidence type="ECO:0000313" key="4">
    <source>
        <dbReference type="Proteomes" id="UP001557470"/>
    </source>
</evidence>
<organism evidence="3 4">
    <name type="scientific">Umbra pygmaea</name>
    <name type="common">Eastern mudminnow</name>
    <dbReference type="NCBI Taxonomy" id="75934"/>
    <lineage>
        <taxon>Eukaryota</taxon>
        <taxon>Metazoa</taxon>
        <taxon>Chordata</taxon>
        <taxon>Craniata</taxon>
        <taxon>Vertebrata</taxon>
        <taxon>Euteleostomi</taxon>
        <taxon>Actinopterygii</taxon>
        <taxon>Neopterygii</taxon>
        <taxon>Teleostei</taxon>
        <taxon>Protacanthopterygii</taxon>
        <taxon>Esociformes</taxon>
        <taxon>Umbridae</taxon>
        <taxon>Umbra</taxon>
    </lineage>
</organism>
<reference evidence="3 4" key="1">
    <citation type="submission" date="2024-06" db="EMBL/GenBank/DDBJ databases">
        <authorList>
            <person name="Pan Q."/>
            <person name="Wen M."/>
            <person name="Jouanno E."/>
            <person name="Zahm M."/>
            <person name="Klopp C."/>
            <person name="Cabau C."/>
            <person name="Louis A."/>
            <person name="Berthelot C."/>
            <person name="Parey E."/>
            <person name="Roest Crollius H."/>
            <person name="Montfort J."/>
            <person name="Robinson-Rechavi M."/>
            <person name="Bouchez O."/>
            <person name="Lampietro C."/>
            <person name="Lopez Roques C."/>
            <person name="Donnadieu C."/>
            <person name="Postlethwait J."/>
            <person name="Bobe J."/>
            <person name="Verreycken H."/>
            <person name="Guiguen Y."/>
        </authorList>
    </citation>
    <scope>NUCLEOTIDE SEQUENCE [LARGE SCALE GENOMIC DNA]</scope>
    <source>
        <strain evidence="3">Up_M1</strain>
        <tissue evidence="3">Testis</tissue>
    </source>
</reference>
<sequence length="381" mass="41635">MTPRTLTFLLLFFCLSSGICASLGREITPVEDVPVNETSEESTAAVVDAPVEVVNIAADPVVVEIPVRGEPKENTPVAQAPAADKPVAGKVVADEVEAEKPSADDSPASDDPMVEGPTITNAPALHFPTLTEKYSDTEAVMADMPAKEQHAYMDVKSLDQAKAMFKELWKEENDLTKETQIEDISLKAFSDQEAFEKEPAAETQASQIVPVVKAQKEDSDWGVASIREGLQAANGYFDSLVELMGGRNGVCQYKCKYGKAPVHRHGYVTPQPDGCVSELLGFQVDDSFDLGIPAMTQCCNQLDSCYDTCGSNKYQCDTKYRWCLHTICSDLKKSLGFVSKVKACESVADALYNTVWTLGCRSFMNSQREACYCEGEDRDEL</sequence>
<name>A0ABD0XBT0_UMBPY</name>
<dbReference type="AlphaFoldDB" id="A0ABD0XBT0"/>
<dbReference type="Pfam" id="PF06951">
    <property type="entry name" value="PLA2G12"/>
    <property type="match status" value="1"/>
</dbReference>
<dbReference type="Gene3D" id="1.20.90.10">
    <property type="entry name" value="Phospholipase A2 domain"/>
    <property type="match status" value="1"/>
</dbReference>
<evidence type="ECO:0008006" key="5">
    <source>
        <dbReference type="Google" id="ProtNLM"/>
    </source>
</evidence>
<keyword evidence="4" id="KW-1185">Reference proteome</keyword>
<dbReference type="SUPFAM" id="SSF48619">
    <property type="entry name" value="Phospholipase A2, PLA2"/>
    <property type="match status" value="1"/>
</dbReference>
<gene>
    <name evidence="3" type="ORF">UPYG_G00131850</name>
</gene>
<evidence type="ECO:0000256" key="2">
    <source>
        <dbReference type="SAM" id="SignalP"/>
    </source>
</evidence>
<feature type="chain" id="PRO_5044752333" description="Group XIIB secretory phospholipase A2-like protein" evidence="2">
    <location>
        <begin position="22"/>
        <end position="381"/>
    </location>
</feature>
<keyword evidence="2" id="KW-0732">Signal</keyword>
<dbReference type="EMBL" id="JAGEUA010000004">
    <property type="protein sequence ID" value="KAL0983722.1"/>
    <property type="molecule type" value="Genomic_DNA"/>
</dbReference>
<feature type="signal peptide" evidence="2">
    <location>
        <begin position="1"/>
        <end position="21"/>
    </location>
</feature>
<accession>A0ABD0XBT0</accession>
<comment type="caution">
    <text evidence="3">The sequence shown here is derived from an EMBL/GenBank/DDBJ whole genome shotgun (WGS) entry which is preliminary data.</text>
</comment>
<protein>
    <recommendedName>
        <fullName evidence="5">Group XIIB secretory phospholipase A2-like protein</fullName>
    </recommendedName>
</protein>
<dbReference type="InterPro" id="IPR036444">
    <property type="entry name" value="PLipase_A2_dom_sf"/>
</dbReference>
<feature type="region of interest" description="Disordered" evidence="1">
    <location>
        <begin position="72"/>
        <end position="129"/>
    </location>
</feature>
<evidence type="ECO:0000313" key="3">
    <source>
        <dbReference type="EMBL" id="KAL0983722.1"/>
    </source>
</evidence>
<dbReference type="Proteomes" id="UP001557470">
    <property type="component" value="Unassembled WGS sequence"/>
</dbReference>